<feature type="binding site" evidence="5">
    <location>
        <position position="334"/>
    </location>
    <ligand>
        <name>(2E)-4-hydroxy-3-methylbut-2-enyl diphosphate</name>
        <dbReference type="ChEBI" id="CHEBI:128753"/>
    </ligand>
</feature>
<feature type="binding site" evidence="5">
    <location>
        <position position="305"/>
    </location>
    <ligand>
        <name>[4Fe-4S] cluster</name>
        <dbReference type="ChEBI" id="CHEBI:49883"/>
    </ligand>
</feature>
<protein>
    <recommendedName>
        <fullName evidence="5">4-hydroxy-3-methylbut-2-enyl diphosphate reductase</fullName>
        <shortName evidence="5">HMBPP reductase</shortName>
        <ecNumber evidence="5">1.17.7.4</ecNumber>
    </recommendedName>
</protein>
<dbReference type="Gene3D" id="3.40.50.11270">
    <property type="match status" value="1"/>
</dbReference>
<dbReference type="InterPro" id="IPR003451">
    <property type="entry name" value="LytB/IspH"/>
</dbReference>
<evidence type="ECO:0000256" key="1">
    <source>
        <dbReference type="ARBA" id="ARBA00022485"/>
    </source>
</evidence>
<feature type="binding site" evidence="5">
    <location>
        <position position="333"/>
    </location>
    <ligand>
        <name>(2E)-4-hydroxy-3-methylbut-2-enyl diphosphate</name>
        <dbReference type="ChEBI" id="CHEBI:128753"/>
    </ligand>
</feature>
<evidence type="ECO:0000313" key="7">
    <source>
        <dbReference type="Proteomes" id="UP000294911"/>
    </source>
</evidence>
<dbReference type="EC" id="1.17.7.4" evidence="5"/>
<feature type="binding site" evidence="5">
    <location>
        <position position="335"/>
    </location>
    <ligand>
        <name>isopentenyl diphosphate</name>
        <dbReference type="ChEBI" id="CHEBI:128769"/>
    </ligand>
</feature>
<dbReference type="GO" id="GO:0019288">
    <property type="term" value="P:isopentenyl diphosphate biosynthetic process, methylerythritol 4-phosphate pathway"/>
    <property type="evidence" value="ECO:0007669"/>
    <property type="project" value="UniProtKB-UniRule"/>
</dbReference>
<comment type="cofactor">
    <cofactor evidence="5">
        <name>[4Fe-4S] cluster</name>
        <dbReference type="ChEBI" id="CHEBI:49883"/>
    </cofactor>
    <text evidence="5">Binds 1 [4Fe-4S] cluster per subunit.</text>
</comment>
<dbReference type="UniPathway" id="UPA00056">
    <property type="reaction ID" value="UER00097"/>
</dbReference>
<comment type="pathway">
    <text evidence="5">Isoprenoid biosynthesis; dimethylallyl diphosphate biosynthesis; dimethylallyl diphosphate from (2E)-4-hydroxy-3-methylbutenyl diphosphate: step 1/1.</text>
</comment>
<evidence type="ECO:0000256" key="4">
    <source>
        <dbReference type="ARBA" id="ARBA00023014"/>
    </source>
</evidence>
<comment type="function">
    <text evidence="5">Catalyzes the conversion of 1-hydroxy-2-methyl-2-(E)-butenyl 4-diphosphate (HMBPP) into a mixture of isopentenyl diphosphate (IPP) and dimethylallyl diphosphate (DMAPP). Acts in the terminal step of the DOXP/MEP pathway for isoprenoid precursor biosynthesis.</text>
</comment>
<sequence length="417" mass="44682">MNTLDCELFPAHADPPGSGSVALATRLNHAGGDPEDYPAMPLLEGSMARQGISTRRVILTQLDRSGFADLIGLRAPNPFDGPGLFAAAAETRPELTAMSTSIAAWSAVAHPRRILLAGPRSFCAGVERAIDVVERVLEKRGSPVYVRKQIVHNTAVVDDLAERGAVFVEELDEVPAGATVVFSAHGVAPEVHSQARERELDVIDATCPLVSKVHHEARRFAARGDTIVLIGHRGHEEVVGTRGEAPEHTVVVESVDEVATLEVPDPRRISYLMQTTLAVDEAQQIVRALRARFPAARGPNSDDICYATTNRQDALHAVCADADLVLVVGSANSSNSVRLVELAHRLGVAAERIDTPQEIRPEWLADRHTIGLTAGASAPPRLVDEVISALGGLGPVSTHERRVATETIDFALPKKAR</sequence>
<dbReference type="Proteomes" id="UP000294911">
    <property type="component" value="Unassembled WGS sequence"/>
</dbReference>
<keyword evidence="2 5" id="KW-0479">Metal-binding</keyword>
<dbReference type="PANTHER" id="PTHR30426:SF0">
    <property type="entry name" value="4-HYDROXY-3-METHYLBUT-2-ENYL DIPHOSPHATE REDUCTASE"/>
    <property type="match status" value="1"/>
</dbReference>
<comment type="catalytic activity">
    <reaction evidence="5">
        <text>isopentenyl diphosphate + 2 oxidized [2Fe-2S]-[ferredoxin] + H2O = (2E)-4-hydroxy-3-methylbut-2-enyl diphosphate + 2 reduced [2Fe-2S]-[ferredoxin] + 2 H(+)</text>
        <dbReference type="Rhea" id="RHEA:24488"/>
        <dbReference type="Rhea" id="RHEA-COMP:10000"/>
        <dbReference type="Rhea" id="RHEA-COMP:10001"/>
        <dbReference type="ChEBI" id="CHEBI:15377"/>
        <dbReference type="ChEBI" id="CHEBI:15378"/>
        <dbReference type="ChEBI" id="CHEBI:33737"/>
        <dbReference type="ChEBI" id="CHEBI:33738"/>
        <dbReference type="ChEBI" id="CHEBI:128753"/>
        <dbReference type="ChEBI" id="CHEBI:128769"/>
        <dbReference type="EC" id="1.17.7.4"/>
    </reaction>
</comment>
<dbReference type="NCBIfam" id="NF002190">
    <property type="entry name" value="PRK01045.1-4"/>
    <property type="match status" value="1"/>
</dbReference>
<dbReference type="UniPathway" id="UPA00059">
    <property type="reaction ID" value="UER00105"/>
</dbReference>
<feature type="binding site" evidence="5">
    <location>
        <position position="377"/>
    </location>
    <ligand>
        <name>isopentenyl diphosphate</name>
        <dbReference type="ChEBI" id="CHEBI:128769"/>
    </ligand>
</feature>
<evidence type="ECO:0000256" key="5">
    <source>
        <dbReference type="HAMAP-Rule" id="MF_00191"/>
    </source>
</evidence>
<comment type="caution">
    <text evidence="6">The sequence shown here is derived from an EMBL/GenBank/DDBJ whole genome shotgun (WGS) entry which is preliminary data.</text>
</comment>
<feature type="binding site" evidence="5">
    <location>
        <position position="185"/>
    </location>
    <ligand>
        <name>isopentenyl diphosphate</name>
        <dbReference type="ChEBI" id="CHEBI:128769"/>
    </ligand>
</feature>
<dbReference type="Pfam" id="PF02401">
    <property type="entry name" value="LYTB"/>
    <property type="match status" value="1"/>
</dbReference>
<feature type="binding site" evidence="5">
    <location>
        <position position="235"/>
    </location>
    <ligand>
        <name>isopentenyl diphosphate</name>
        <dbReference type="ChEBI" id="CHEBI:128769"/>
    </ligand>
</feature>
<feature type="binding site" evidence="5">
    <location>
        <position position="152"/>
    </location>
    <ligand>
        <name>isopentenyl diphosphate</name>
        <dbReference type="ChEBI" id="CHEBI:128769"/>
    </ligand>
</feature>
<organism evidence="6 7">
    <name type="scientific">Tamaricihabitans halophyticus</name>
    <dbReference type="NCBI Taxonomy" id="1262583"/>
    <lineage>
        <taxon>Bacteria</taxon>
        <taxon>Bacillati</taxon>
        <taxon>Actinomycetota</taxon>
        <taxon>Actinomycetes</taxon>
        <taxon>Pseudonocardiales</taxon>
        <taxon>Pseudonocardiaceae</taxon>
        <taxon>Tamaricihabitans</taxon>
    </lineage>
</organism>
<dbReference type="GO" id="GO:0050992">
    <property type="term" value="P:dimethylallyl diphosphate biosynthetic process"/>
    <property type="evidence" value="ECO:0007669"/>
    <property type="project" value="UniProtKB-UniRule"/>
</dbReference>
<dbReference type="Gene3D" id="3.40.1010.20">
    <property type="entry name" value="4-hydroxy-3-methylbut-2-enyl diphosphate reductase, catalytic domain"/>
    <property type="match status" value="2"/>
</dbReference>
<feature type="binding site" evidence="5">
    <location>
        <position position="152"/>
    </location>
    <ligand>
        <name>dimethylallyl diphosphate</name>
        <dbReference type="ChEBI" id="CHEBI:57623"/>
    </ligand>
</feature>
<name>A0A4R2QJ20_9PSEU</name>
<comment type="catalytic activity">
    <reaction evidence="5">
        <text>dimethylallyl diphosphate + 2 oxidized [2Fe-2S]-[ferredoxin] + H2O = (2E)-4-hydroxy-3-methylbut-2-enyl diphosphate + 2 reduced [2Fe-2S]-[ferredoxin] + 2 H(+)</text>
        <dbReference type="Rhea" id="RHEA:24825"/>
        <dbReference type="Rhea" id="RHEA-COMP:10000"/>
        <dbReference type="Rhea" id="RHEA-COMP:10001"/>
        <dbReference type="ChEBI" id="CHEBI:15377"/>
        <dbReference type="ChEBI" id="CHEBI:15378"/>
        <dbReference type="ChEBI" id="CHEBI:33737"/>
        <dbReference type="ChEBI" id="CHEBI:33738"/>
        <dbReference type="ChEBI" id="CHEBI:57623"/>
        <dbReference type="ChEBI" id="CHEBI:128753"/>
        <dbReference type="EC" id="1.17.7.4"/>
    </reaction>
</comment>
<feature type="binding site" evidence="5">
    <location>
        <position position="333"/>
    </location>
    <ligand>
        <name>dimethylallyl diphosphate</name>
        <dbReference type="ChEBI" id="CHEBI:57623"/>
    </ligand>
</feature>
<keyword evidence="5" id="KW-0414">Isoprene biosynthesis</keyword>
<feature type="binding site" evidence="5">
    <location>
        <position position="235"/>
    </location>
    <ligand>
        <name>dimethylallyl diphosphate</name>
        <dbReference type="ChEBI" id="CHEBI:57623"/>
    </ligand>
</feature>
<keyword evidence="1 5" id="KW-0004">4Fe-4S</keyword>
<dbReference type="CDD" id="cd13944">
    <property type="entry name" value="lytB_ispH"/>
    <property type="match status" value="1"/>
</dbReference>
<feature type="binding site" evidence="5">
    <location>
        <position position="152"/>
    </location>
    <ligand>
        <name>(2E)-4-hydroxy-3-methylbut-2-enyl diphosphate</name>
        <dbReference type="ChEBI" id="CHEBI:128753"/>
    </ligand>
</feature>
<feature type="binding site" evidence="5">
    <location>
        <position position="377"/>
    </location>
    <ligand>
        <name>dimethylallyl diphosphate</name>
        <dbReference type="ChEBI" id="CHEBI:57623"/>
    </ligand>
</feature>
<comment type="similarity">
    <text evidence="5">Belongs to the IspH family.</text>
</comment>
<dbReference type="GO" id="GO:0051745">
    <property type="term" value="F:4-hydroxy-3-methylbut-2-enyl diphosphate reductase activity"/>
    <property type="evidence" value="ECO:0007669"/>
    <property type="project" value="UniProtKB-UniRule"/>
</dbReference>
<feature type="binding site" evidence="5">
    <location>
        <position position="185"/>
    </location>
    <ligand>
        <name>dimethylallyl diphosphate</name>
        <dbReference type="ChEBI" id="CHEBI:57623"/>
    </ligand>
</feature>
<dbReference type="EMBL" id="SLXQ01000010">
    <property type="protein sequence ID" value="TCP48468.1"/>
    <property type="molecule type" value="Genomic_DNA"/>
</dbReference>
<feature type="binding site" evidence="5">
    <location>
        <position position="235"/>
    </location>
    <ligand>
        <name>(2E)-4-hydroxy-3-methylbut-2-enyl diphosphate</name>
        <dbReference type="ChEBI" id="CHEBI:128753"/>
    </ligand>
</feature>
<dbReference type="PANTHER" id="PTHR30426">
    <property type="entry name" value="4-HYDROXY-3-METHYLBUT-2-ENYL DIPHOSPHATE REDUCTASE"/>
    <property type="match status" value="1"/>
</dbReference>
<comment type="pathway">
    <text evidence="5">Isoprenoid biosynthesis; isopentenyl diphosphate biosynthesis via DXP pathway; isopentenyl diphosphate from 1-deoxy-D-xylulose 5-phosphate: step 6/6.</text>
</comment>
<keyword evidence="5" id="KW-0560">Oxidoreductase</keyword>
<accession>A0A4R2QJ20</accession>
<evidence type="ECO:0000313" key="6">
    <source>
        <dbReference type="EMBL" id="TCP48468.1"/>
    </source>
</evidence>
<feature type="active site" description="Proton donor" evidence="5">
    <location>
        <position position="237"/>
    </location>
</feature>
<feature type="binding site" evidence="5">
    <location>
        <position position="185"/>
    </location>
    <ligand>
        <name>(2E)-4-hydroxy-3-methylbut-2-enyl diphosphate</name>
        <dbReference type="ChEBI" id="CHEBI:128753"/>
    </ligand>
</feature>
<dbReference type="HAMAP" id="MF_00191">
    <property type="entry name" value="IspH"/>
    <property type="match status" value="1"/>
</dbReference>
<dbReference type="AlphaFoldDB" id="A0A4R2QJ20"/>
<feature type="binding site" evidence="5">
    <location>
        <position position="377"/>
    </location>
    <ligand>
        <name>(2E)-4-hydroxy-3-methylbut-2-enyl diphosphate</name>
        <dbReference type="ChEBI" id="CHEBI:128753"/>
    </ligand>
</feature>
<dbReference type="NCBIfam" id="TIGR00216">
    <property type="entry name" value="ispH_lytB"/>
    <property type="match status" value="1"/>
</dbReference>
<proteinExistence type="inferred from homology"/>
<feature type="binding site" evidence="5">
    <location>
        <position position="334"/>
    </location>
    <ligand>
        <name>isopentenyl diphosphate</name>
        <dbReference type="ChEBI" id="CHEBI:128769"/>
    </ligand>
</feature>
<reference evidence="6 7" key="1">
    <citation type="submission" date="2019-03" db="EMBL/GenBank/DDBJ databases">
        <title>Genomic Encyclopedia of Type Strains, Phase IV (KMG-IV): sequencing the most valuable type-strain genomes for metagenomic binning, comparative biology and taxonomic classification.</title>
        <authorList>
            <person name="Goeker M."/>
        </authorList>
    </citation>
    <scope>NUCLEOTIDE SEQUENCE [LARGE SCALE GENOMIC DNA]</scope>
    <source>
        <strain evidence="6 7">DSM 45765</strain>
    </source>
</reference>
<feature type="binding site" evidence="5">
    <location>
        <position position="123"/>
    </location>
    <ligand>
        <name>[4Fe-4S] cluster</name>
        <dbReference type="ChEBI" id="CHEBI:49883"/>
    </ligand>
</feature>
<feature type="binding site" evidence="5">
    <location>
        <position position="335"/>
    </location>
    <ligand>
        <name>(2E)-4-hydroxy-3-methylbut-2-enyl diphosphate</name>
        <dbReference type="ChEBI" id="CHEBI:128753"/>
    </ligand>
</feature>
<keyword evidence="7" id="KW-1185">Reference proteome</keyword>
<evidence type="ECO:0000256" key="2">
    <source>
        <dbReference type="ARBA" id="ARBA00022723"/>
    </source>
</evidence>
<feature type="binding site" evidence="5">
    <location>
        <position position="333"/>
    </location>
    <ligand>
        <name>isopentenyl diphosphate</name>
        <dbReference type="ChEBI" id="CHEBI:128769"/>
    </ligand>
</feature>
<dbReference type="GO" id="GO:0016114">
    <property type="term" value="P:terpenoid biosynthetic process"/>
    <property type="evidence" value="ECO:0007669"/>
    <property type="project" value="UniProtKB-UniRule"/>
</dbReference>
<feature type="binding site" evidence="5">
    <location>
        <position position="207"/>
    </location>
    <ligand>
        <name>[4Fe-4S] cluster</name>
        <dbReference type="ChEBI" id="CHEBI:49883"/>
    </ligand>
</feature>
<keyword evidence="3 5" id="KW-0408">Iron</keyword>
<dbReference type="RefSeq" id="WP_132878752.1">
    <property type="nucleotide sequence ID" value="NZ_SLXQ01000010.1"/>
</dbReference>
<dbReference type="GO" id="GO:0051539">
    <property type="term" value="F:4 iron, 4 sulfur cluster binding"/>
    <property type="evidence" value="ECO:0007669"/>
    <property type="project" value="UniProtKB-UniRule"/>
</dbReference>
<evidence type="ECO:0000256" key="3">
    <source>
        <dbReference type="ARBA" id="ARBA00023004"/>
    </source>
</evidence>
<feature type="binding site" evidence="5">
    <location>
        <position position="335"/>
    </location>
    <ligand>
        <name>dimethylallyl diphosphate</name>
        <dbReference type="ChEBI" id="CHEBI:57623"/>
    </ligand>
</feature>
<feature type="binding site" evidence="5">
    <location>
        <position position="334"/>
    </location>
    <ligand>
        <name>dimethylallyl diphosphate</name>
        <dbReference type="ChEBI" id="CHEBI:57623"/>
    </ligand>
</feature>
<dbReference type="GO" id="GO:0046872">
    <property type="term" value="F:metal ion binding"/>
    <property type="evidence" value="ECO:0007669"/>
    <property type="project" value="UniProtKB-KW"/>
</dbReference>
<feature type="binding site" evidence="5">
    <location>
        <position position="275"/>
    </location>
    <ligand>
        <name>(2E)-4-hydroxy-3-methylbut-2-enyl diphosphate</name>
        <dbReference type="ChEBI" id="CHEBI:128753"/>
    </ligand>
</feature>
<keyword evidence="4 5" id="KW-0411">Iron-sulfur</keyword>
<dbReference type="OrthoDB" id="9804068at2"/>
<gene>
    <name evidence="5" type="primary">ispH</name>
    <name evidence="6" type="ORF">EV191_11025</name>
</gene>